<dbReference type="InterPro" id="IPR036388">
    <property type="entry name" value="WH-like_DNA-bd_sf"/>
</dbReference>
<evidence type="ECO:0008006" key="4">
    <source>
        <dbReference type="Google" id="ProtNLM"/>
    </source>
</evidence>
<evidence type="ECO:0000313" key="2">
    <source>
        <dbReference type="EMBL" id="SCW39232.1"/>
    </source>
</evidence>
<proteinExistence type="predicted"/>
<dbReference type="AlphaFoldDB" id="A0AB37Z5B1"/>
<feature type="region of interest" description="Disordered" evidence="1">
    <location>
        <begin position="1"/>
        <end position="22"/>
    </location>
</feature>
<dbReference type="InterPro" id="IPR036390">
    <property type="entry name" value="WH_DNA-bd_sf"/>
</dbReference>
<keyword evidence="3" id="KW-1185">Reference proteome</keyword>
<evidence type="ECO:0000256" key="1">
    <source>
        <dbReference type="SAM" id="MobiDB-lite"/>
    </source>
</evidence>
<comment type="caution">
    <text evidence="2">The sequence shown here is derived from an EMBL/GenBank/DDBJ whole genome shotgun (WGS) entry which is preliminary data.</text>
</comment>
<name>A0AB37Z5B1_9PSED</name>
<accession>A0AB37Z5B1</accession>
<gene>
    <name evidence="2" type="ORF">SAMN05216370_0900</name>
</gene>
<reference evidence="2 3" key="1">
    <citation type="submission" date="2016-10" db="EMBL/GenBank/DDBJ databases">
        <authorList>
            <person name="Varghese N."/>
            <person name="Submissions S."/>
        </authorList>
    </citation>
    <scope>NUCLEOTIDE SEQUENCE [LARGE SCALE GENOMIC DNA]</scope>
    <source>
        <strain evidence="2 3">DSM 17833</strain>
    </source>
</reference>
<sequence length="106" mass="11627">MSQLELFTAPSRGTATRHEPYAPFDSTKARSLILSRLHDAAGGWVRRQALRKATGMRPAHVSGVLAELCSSGLIEQTYTMPIIHPMHGHMGQTTGYRIRATLQEAA</sequence>
<dbReference type="SUPFAM" id="SSF46785">
    <property type="entry name" value="Winged helix' DNA-binding domain"/>
    <property type="match status" value="1"/>
</dbReference>
<dbReference type="EMBL" id="FMTL01000001">
    <property type="protein sequence ID" value="SCW39232.1"/>
    <property type="molecule type" value="Genomic_DNA"/>
</dbReference>
<evidence type="ECO:0000313" key="3">
    <source>
        <dbReference type="Proteomes" id="UP000242418"/>
    </source>
</evidence>
<dbReference type="Gene3D" id="1.10.10.10">
    <property type="entry name" value="Winged helix-like DNA-binding domain superfamily/Winged helix DNA-binding domain"/>
    <property type="match status" value="1"/>
</dbReference>
<organism evidence="2 3">
    <name type="scientific">Pseudomonas peli</name>
    <dbReference type="NCBI Taxonomy" id="592361"/>
    <lineage>
        <taxon>Bacteria</taxon>
        <taxon>Pseudomonadati</taxon>
        <taxon>Pseudomonadota</taxon>
        <taxon>Gammaproteobacteria</taxon>
        <taxon>Pseudomonadales</taxon>
        <taxon>Pseudomonadaceae</taxon>
        <taxon>Pseudomonas</taxon>
    </lineage>
</organism>
<dbReference type="Proteomes" id="UP000242418">
    <property type="component" value="Unassembled WGS sequence"/>
</dbReference>
<protein>
    <recommendedName>
        <fullName evidence="4">Helix-turn-helix domain-containing protein</fullName>
    </recommendedName>
</protein>